<keyword evidence="2 3" id="KW-0694">RNA-binding</keyword>
<comment type="subcellular location">
    <subcellularLocation>
        <location evidence="3">Cytoplasm</location>
    </subcellularLocation>
    <text evidence="3">The tmRNA-SmpB complex associates with stalled 70S ribosomes.</text>
</comment>
<evidence type="ECO:0000256" key="1">
    <source>
        <dbReference type="ARBA" id="ARBA00022490"/>
    </source>
</evidence>
<dbReference type="PANTHER" id="PTHR30308:SF2">
    <property type="entry name" value="SSRA-BINDING PROTEIN"/>
    <property type="match status" value="1"/>
</dbReference>
<dbReference type="InterPro" id="IPR000037">
    <property type="entry name" value="SsrA-bd_prot"/>
</dbReference>
<comment type="similarity">
    <text evidence="3">Belongs to the SmpB family.</text>
</comment>
<evidence type="ECO:0000256" key="2">
    <source>
        <dbReference type="ARBA" id="ARBA00022884"/>
    </source>
</evidence>
<keyword evidence="1 3" id="KW-0963">Cytoplasm</keyword>
<dbReference type="NCBIfam" id="TIGR00086">
    <property type="entry name" value="smpB"/>
    <property type="match status" value="1"/>
</dbReference>
<gene>
    <name evidence="3 5" type="primary">smpB</name>
    <name evidence="5" type="ORF">KGB56_12865</name>
</gene>
<dbReference type="Pfam" id="PF01668">
    <property type="entry name" value="SmpB"/>
    <property type="match status" value="1"/>
</dbReference>
<name>A0ABX8AGU0_9HYPH</name>
<evidence type="ECO:0000256" key="4">
    <source>
        <dbReference type="SAM" id="MobiDB-lite"/>
    </source>
</evidence>
<feature type="compositionally biased region" description="Basic and acidic residues" evidence="4">
    <location>
        <begin position="138"/>
        <end position="158"/>
    </location>
</feature>
<dbReference type="Gene3D" id="2.40.280.10">
    <property type="match status" value="1"/>
</dbReference>
<dbReference type="InterPro" id="IPR020081">
    <property type="entry name" value="SsrA-bd_prot_CS"/>
</dbReference>
<dbReference type="InterPro" id="IPR023620">
    <property type="entry name" value="SmpB"/>
</dbReference>
<dbReference type="Proteomes" id="UP000680706">
    <property type="component" value="Chromosome"/>
</dbReference>
<evidence type="ECO:0000313" key="6">
    <source>
        <dbReference type="Proteomes" id="UP000680706"/>
    </source>
</evidence>
<accession>A0ABX8AGU0</accession>
<evidence type="ECO:0000313" key="5">
    <source>
        <dbReference type="EMBL" id="QUS54292.1"/>
    </source>
</evidence>
<dbReference type="PANTHER" id="PTHR30308">
    <property type="entry name" value="TMRNA-BINDING COMPONENT OF TRANS-TRANSLATION TAGGING COMPLEX"/>
    <property type="match status" value="1"/>
</dbReference>
<dbReference type="HAMAP" id="MF_00023">
    <property type="entry name" value="SmpB"/>
    <property type="match status" value="1"/>
</dbReference>
<organism evidence="5 6">
    <name type="scientific">Pseudovibrio brasiliensis</name>
    <dbReference type="NCBI Taxonomy" id="1898042"/>
    <lineage>
        <taxon>Bacteria</taxon>
        <taxon>Pseudomonadati</taxon>
        <taxon>Pseudomonadota</taxon>
        <taxon>Alphaproteobacteria</taxon>
        <taxon>Hyphomicrobiales</taxon>
        <taxon>Stappiaceae</taxon>
        <taxon>Pseudovibrio</taxon>
    </lineage>
</organism>
<dbReference type="EMBL" id="CP074126">
    <property type="protein sequence ID" value="QUS54292.1"/>
    <property type="molecule type" value="Genomic_DNA"/>
</dbReference>
<dbReference type="NCBIfam" id="NF003843">
    <property type="entry name" value="PRK05422.1"/>
    <property type="match status" value="1"/>
</dbReference>
<dbReference type="RefSeq" id="WP_075697028.1">
    <property type="nucleotide sequence ID" value="NZ_CP074126.1"/>
</dbReference>
<dbReference type="PROSITE" id="PS01317">
    <property type="entry name" value="SSRP"/>
    <property type="match status" value="1"/>
</dbReference>
<reference evidence="5 6" key="1">
    <citation type="journal article" date="2021" name="Angew. Chem. Int. Ed. Engl.">
        <title>A novel family of nonribosomal peptides modulate collective behavior in Pseudovibrio bacteria isolated from marine sponges.</title>
        <authorList>
            <person name="Ioca L.P."/>
            <person name="Dai Y."/>
            <person name="Kunakom S."/>
            <person name="Diaz-Espinosa J."/>
            <person name="Krunic A."/>
            <person name="Crnkovic C.M."/>
            <person name="Orjala J."/>
            <person name="Sanchez L.M."/>
            <person name="Ferreira A.G."/>
            <person name="Berlinck R.G.S."/>
            <person name="Eustaquio A.S."/>
        </authorList>
    </citation>
    <scope>NUCLEOTIDE SEQUENCE [LARGE SCALE GENOMIC DNA]</scope>
    <source>
        <strain evidence="5 6">Ab134</strain>
    </source>
</reference>
<proteinExistence type="inferred from homology"/>
<keyword evidence="6" id="KW-1185">Reference proteome</keyword>
<evidence type="ECO:0000256" key="3">
    <source>
        <dbReference type="HAMAP-Rule" id="MF_00023"/>
    </source>
</evidence>
<feature type="region of interest" description="Disordered" evidence="4">
    <location>
        <begin position="131"/>
        <end position="158"/>
    </location>
</feature>
<protein>
    <recommendedName>
        <fullName evidence="3">SsrA-binding protein</fullName>
    </recommendedName>
    <alternativeName>
        <fullName evidence="3">Small protein B</fullName>
    </alternativeName>
</protein>
<comment type="function">
    <text evidence="3">Required for rescue of stalled ribosomes mediated by trans-translation. Binds to transfer-messenger RNA (tmRNA), required for stable association of tmRNA with ribosomes. tmRNA and SmpB together mimic tRNA shape, replacing the anticodon stem-loop with SmpB. tmRNA is encoded by the ssrA gene; the 2 termini fold to resemble tRNA(Ala) and it encodes a 'tag peptide', a short internal open reading frame. During trans-translation Ala-aminoacylated tmRNA acts like a tRNA, entering the A-site of stalled ribosomes, displacing the stalled mRNA. The ribosome then switches to translate the ORF on the tmRNA; the nascent peptide is terminated with the 'tag peptide' encoded by the tmRNA and targeted for degradation. The ribosome is freed to recommence translation, which seems to be the essential function of trans-translation.</text>
</comment>
<dbReference type="CDD" id="cd09294">
    <property type="entry name" value="SmpB"/>
    <property type="match status" value="1"/>
</dbReference>
<dbReference type="SUPFAM" id="SSF74982">
    <property type="entry name" value="Small protein B (SmpB)"/>
    <property type="match status" value="1"/>
</dbReference>
<sequence>MAAKKGGVPGRKVVADNRKARFNYEIEDVFEAGIELKGTEVKSLRQGKSNIAESYAAEYQGEMMVYNVYIPEYTQGNRFNHEPRRPRKLLMHRRELNKLFAAVQKEGKTIVPLKIYFNEDGRAKMEIALGRGKKAHDKRQTEKTRDWNREKQRLMKNG</sequence>